<reference evidence="2 3" key="1">
    <citation type="submission" date="2019-02" db="EMBL/GenBank/DDBJ databases">
        <title>Opniocepnalus argus genome.</title>
        <authorList>
            <person name="Zhou C."/>
            <person name="Xiao S."/>
        </authorList>
    </citation>
    <scope>NUCLEOTIDE SEQUENCE [LARGE SCALE GENOMIC DNA]</scope>
    <source>
        <strain evidence="2">OARG1902GOOAL</strain>
        <tissue evidence="2">Muscle</tissue>
    </source>
</reference>
<feature type="region of interest" description="Disordered" evidence="1">
    <location>
        <begin position="1075"/>
        <end position="1094"/>
    </location>
</feature>
<feature type="compositionally biased region" description="Basic and acidic residues" evidence="1">
    <location>
        <begin position="2003"/>
        <end position="2016"/>
    </location>
</feature>
<feature type="region of interest" description="Disordered" evidence="1">
    <location>
        <begin position="881"/>
        <end position="902"/>
    </location>
</feature>
<protein>
    <submittedName>
        <fullName evidence="2">Ankyrin-2</fullName>
    </submittedName>
</protein>
<reference evidence="3" key="2">
    <citation type="submission" date="2019-02" db="EMBL/GenBank/DDBJ databases">
        <title>Opniocepnalus argus Var Kimnra genome.</title>
        <authorList>
            <person name="Zhou C."/>
            <person name="Xiao S."/>
        </authorList>
    </citation>
    <scope>NUCLEOTIDE SEQUENCE [LARGE SCALE GENOMIC DNA]</scope>
</reference>
<organism evidence="2 3">
    <name type="scientific">Channa argus</name>
    <name type="common">Northern snakehead</name>
    <name type="synonym">Ophicephalus argus</name>
    <dbReference type="NCBI Taxonomy" id="215402"/>
    <lineage>
        <taxon>Eukaryota</taxon>
        <taxon>Metazoa</taxon>
        <taxon>Chordata</taxon>
        <taxon>Craniata</taxon>
        <taxon>Vertebrata</taxon>
        <taxon>Euteleostomi</taxon>
        <taxon>Actinopterygii</taxon>
        <taxon>Neopterygii</taxon>
        <taxon>Teleostei</taxon>
        <taxon>Neoteleostei</taxon>
        <taxon>Acanthomorphata</taxon>
        <taxon>Anabantaria</taxon>
        <taxon>Anabantiformes</taxon>
        <taxon>Channoidei</taxon>
        <taxon>Channidae</taxon>
        <taxon>Channa</taxon>
    </lineage>
</organism>
<feature type="compositionally biased region" description="Low complexity" evidence="1">
    <location>
        <begin position="1914"/>
        <end position="1926"/>
    </location>
</feature>
<feature type="compositionally biased region" description="Low complexity" evidence="1">
    <location>
        <begin position="788"/>
        <end position="797"/>
    </location>
</feature>
<proteinExistence type="predicted"/>
<evidence type="ECO:0000313" key="3">
    <source>
        <dbReference type="Proteomes" id="UP000503349"/>
    </source>
</evidence>
<gene>
    <name evidence="2" type="ORF">EXN66_Car013197</name>
</gene>
<feature type="region of interest" description="Disordered" evidence="1">
    <location>
        <begin position="763"/>
        <end position="797"/>
    </location>
</feature>
<feature type="compositionally biased region" description="Basic and acidic residues" evidence="1">
    <location>
        <begin position="2401"/>
        <end position="2411"/>
    </location>
</feature>
<name>A0A6G1Q4T5_CHAAH</name>
<feature type="compositionally biased region" description="Polar residues" evidence="1">
    <location>
        <begin position="661"/>
        <end position="682"/>
    </location>
</feature>
<feature type="compositionally biased region" description="Acidic residues" evidence="1">
    <location>
        <begin position="642"/>
        <end position="651"/>
    </location>
</feature>
<feature type="compositionally biased region" description="Polar residues" evidence="1">
    <location>
        <begin position="1816"/>
        <end position="1833"/>
    </location>
</feature>
<evidence type="ECO:0000313" key="2">
    <source>
        <dbReference type="EMBL" id="KAF3697517.1"/>
    </source>
</evidence>
<dbReference type="Proteomes" id="UP000503349">
    <property type="component" value="Chromosome 13"/>
</dbReference>
<feature type="compositionally biased region" description="Polar residues" evidence="1">
    <location>
        <begin position="2017"/>
        <end position="2026"/>
    </location>
</feature>
<dbReference type="EMBL" id="CM015724">
    <property type="protein sequence ID" value="KAF3697517.1"/>
    <property type="molecule type" value="Genomic_DNA"/>
</dbReference>
<feature type="region of interest" description="Disordered" evidence="1">
    <location>
        <begin position="442"/>
        <end position="461"/>
    </location>
</feature>
<sequence length="2422" mass="267558">MKIQLLSPDSPIPEFSHDWTDSVMVIKAGRSVSIESVHSDVENGSVYQGSISSISIDSRASSPASVASERESKSVLSAVLHRVPSPASTDSAHIMGDPMSADHRTKSYVALLFDTENKSLPQVDKGSENDNRNIVSDVEERPVYLESLADYRPVSLSLPASVLSDTESANLHLQSFVENRPLCPDSNGPTNERGPLKNIVIDLPPNEDMALFTENTFGEKSNVIVNLKKSKTEDEGSACILSKSVEENFKRHTKTEAPKTGLVVPNDSKSDIVTQLTGAEVLAPVKEEIGCEIFDEGELNPTTEKTKSARKKKSKKSVKYKYSECKPEQNFTNDQKEASEFLTKTHSLAVPSLLGTASDHLPLALACTTDLPEDQHIPADSSASVSQHHIPLTEPVFSLVHNPEPWKLISQIHDPQYVGETFMSKTGVFQFAETRAEFCQANSDQLENDQRSPSPEEYTPMDPELWEEQESVRSASSLSGRSVDSRCALTPDSPVPQFLPSFSASFQLYHRSRSTQSVLSDLEMETDLNISFLFEARPASPDSLLNTYKVLSLVSHIPDYRESLPESLIIARSNWSSSAEPVASDLELQTTLFAEKRPSSPDSVDENRPLSPDSPIPVFQQTLPEIDMKKSSSPISACAESDISDEYEQSSEDIQTDRLDSNQSPESPEVPDTTNRLLHGSSPSLQAVKVPVYRLVSDAKLRKLISQIRDPQYNGETFSKKTWGSEYAGTRLEYILEDSDRKGTEPDVGVKLEITNSTRIKGEEKTLSPDSPIPESRPALPIPNVGGSSYSSSSPESLASDIELAPLMVQLFEVEERPQSPQSVLSFFECCLSADSPIPQYTHTEPAALAVMCRSASLESLYSDEELETDLCIPWLFEDRGESPDSTTSKDEFRRLSPDSPIPEFTQALQESTISHIDSMSSSLSSVLSDLEMEIDLPLSFEDQPSSPTFLSIVNQHRQVSPDSPIPDFRPALPIQNVGGSSYRSSSPESLASDIELAPLMVQLFEVEERPQSPQSVLSFFECCLSPDSPIPQYTHTEPAALAVMCRSASLESLYSDEELETDLCIPWLFEERADSPDSNTSKDNIRPFSPDSPIPQFTQALQESCISDPELRSPTPDSDFSDFEMELGFPTFLESRPLSPESQASIRLSPDSPVPDFMQPVVSEAVFGHRSMSPESTCSDAEYIVISLKSLVYENRPLSSGSGASADEYCALSSDSPIPEYIPTMPENVTMNAGYRSPSPESIESDVEYAFSDFLMSMKYDVGDRPKSPESIGSDVTAEYNNLSPVTTMLLGSLPSKHAHSPDEDRRLSETTTAEAHYAYLFPKESLVLQKEDSKANSRDDHDADATVTHSEVTHGFTTTPRADDRFLCTLGAQVISDIAVSESLPPVVEHILYSGAPPYRGTKYRFEMPACEKITDSDSERKVYYSLESLTEDRAMSPISVAVVEARASSPESANSVNSLRPLSPDSPLPKFMTALPECVTLLRSQSSSPETGESDDDLMPVDFQNNFAQCRSSSPESAGGQNDRDLPLTCQSLPEYRPMSLELAIQTTDDRASSPESVFEFNENRPLSPDSPIPQFTVSLEEGTTTHRSSSPESVGSYSECDFLATWSQFMETERPSSPESISSVNEFRRLLPDSPVPDFMRILSSYFMDANLVYRSPSPASLSSDFEYVASASDCCMEDISRPVSPQTVEPEKDVGLGCEQTERLISKPELLSHVISSFMQEQPSLMARKTQIAASPLQLQTNKLNPNDEHMSSSLQIMTGSEVDVLSNVEWMQCGTEVYEEDFSLKSSPLQDVNREGEKILHSSCGEPKNKTSSQMAAPQTPEDTQFQNGNEVKSKHLSATTVTRDDSQIGLVFTDSKPVKSVPIQLPDQNSYATHRTVSPLLHSLEKTLCLGEDESQGYSEWKLSPKESPSTELLSPTSSQFLVPPDYESVFSGRQNLRVSECSQASMNDLSPVSPVFSDSIQTHVLTEATAEGNVFEFSPDFNRVLSEFEKTVSDFETEKPKLSQKDLSKSSASPQNSDSDVEFFDCKQVFSDLSEPEEIKLGHDITHHISEPPSPMPGSSLDIGFLKESPQYIASSVLQLEDYKRFSSGSESLGDFAYDSEGSQECQIEDDLPICEELPSRDQAGYYDDDDFLGREIAEELGMLSSDSSEEEVLTTRVVRRRIIIQADNLPDIPSQTVTEEKFIDEHGNMVVKKITRKVIRKYVSADGMESQEVTIEGSHQETVQIEEGDTVSRVVKRTVLHSEGDQRELTLAEPPALGGATASVFEVEPVQGRKVSKVVKTTVVRGERMEKQMGDPSLAADLPSAREDFEKALSYAGGFGKVFLPHVVENEIVQDDGSVVKRSQMHESQTQKRTVVRDAQGKHVHLERLHNTPDAPQPNALQQHLHRLLQRYCEDEQEKKDDEEGEEEEKNLD</sequence>
<feature type="compositionally biased region" description="Basic and acidic residues" evidence="1">
    <location>
        <begin position="881"/>
        <end position="897"/>
    </location>
</feature>
<feature type="region of interest" description="Disordered" evidence="1">
    <location>
        <begin position="2379"/>
        <end position="2422"/>
    </location>
</feature>
<feature type="region of interest" description="Disordered" evidence="1">
    <location>
        <begin position="2003"/>
        <end position="2027"/>
    </location>
</feature>
<feature type="region of interest" description="Disordered" evidence="1">
    <location>
        <begin position="1807"/>
        <end position="1833"/>
    </location>
</feature>
<keyword evidence="3" id="KW-1185">Reference proteome</keyword>
<feature type="compositionally biased region" description="Low complexity" evidence="1">
    <location>
        <begin position="472"/>
        <end position="485"/>
    </location>
</feature>
<evidence type="ECO:0000256" key="1">
    <source>
        <dbReference type="SAM" id="MobiDB-lite"/>
    </source>
</evidence>
<feature type="region of interest" description="Disordered" evidence="1">
    <location>
        <begin position="1907"/>
        <end position="1926"/>
    </location>
</feature>
<feature type="compositionally biased region" description="Acidic residues" evidence="1">
    <location>
        <begin position="2412"/>
        <end position="2422"/>
    </location>
</feature>
<feature type="region of interest" description="Disordered" evidence="1">
    <location>
        <begin position="594"/>
        <end position="682"/>
    </location>
</feature>
<feature type="region of interest" description="Disordered" evidence="1">
    <location>
        <begin position="466"/>
        <end position="485"/>
    </location>
</feature>
<accession>A0A6G1Q4T5</accession>